<feature type="transmembrane region" description="Helical" evidence="8">
    <location>
        <begin position="758"/>
        <end position="778"/>
    </location>
</feature>
<evidence type="ECO:0000256" key="5">
    <source>
        <dbReference type="ARBA" id="ARBA00022989"/>
    </source>
</evidence>
<dbReference type="GO" id="GO:0016020">
    <property type="term" value="C:membrane"/>
    <property type="evidence" value="ECO:0007669"/>
    <property type="project" value="UniProtKB-SubCell"/>
</dbReference>
<dbReference type="GO" id="GO:0022857">
    <property type="term" value="F:transmembrane transporter activity"/>
    <property type="evidence" value="ECO:0007669"/>
    <property type="project" value="InterPro"/>
</dbReference>
<feature type="compositionally biased region" description="Polar residues" evidence="7">
    <location>
        <begin position="323"/>
        <end position="336"/>
    </location>
</feature>
<feature type="transmembrane region" description="Helical" evidence="8">
    <location>
        <begin position="222"/>
        <end position="243"/>
    </location>
</feature>
<name>A0A0E0HF79_ORYNI</name>
<evidence type="ECO:0000256" key="4">
    <source>
        <dbReference type="ARBA" id="ARBA00022692"/>
    </source>
</evidence>
<dbReference type="PANTHER" id="PTHR14233:SF18">
    <property type="entry name" value="OS05G0444300 PROTEIN"/>
    <property type="match status" value="1"/>
</dbReference>
<accession>A0A0E0HF79</accession>
<feature type="transmembrane region" description="Helical" evidence="8">
    <location>
        <begin position="132"/>
        <end position="151"/>
    </location>
</feature>
<evidence type="ECO:0000256" key="2">
    <source>
        <dbReference type="ARBA" id="ARBA00007863"/>
    </source>
</evidence>
<feature type="transmembrane region" description="Helical" evidence="8">
    <location>
        <begin position="654"/>
        <end position="672"/>
    </location>
</feature>
<evidence type="ECO:0000256" key="7">
    <source>
        <dbReference type="SAM" id="MobiDB-lite"/>
    </source>
</evidence>
<proteinExistence type="inferred from homology"/>
<feature type="transmembrane region" description="Helical" evidence="8">
    <location>
        <begin position="196"/>
        <end position="216"/>
    </location>
</feature>
<dbReference type="PANTHER" id="PTHR14233">
    <property type="entry name" value="DUF914-RELATED"/>
    <property type="match status" value="1"/>
</dbReference>
<organism evidence="9">
    <name type="scientific">Oryza nivara</name>
    <name type="common">Indian wild rice</name>
    <name type="synonym">Oryza sativa f. spontanea</name>
    <dbReference type="NCBI Taxonomy" id="4536"/>
    <lineage>
        <taxon>Eukaryota</taxon>
        <taxon>Viridiplantae</taxon>
        <taxon>Streptophyta</taxon>
        <taxon>Embryophyta</taxon>
        <taxon>Tracheophyta</taxon>
        <taxon>Spermatophyta</taxon>
        <taxon>Magnoliopsida</taxon>
        <taxon>Liliopsida</taxon>
        <taxon>Poales</taxon>
        <taxon>Poaceae</taxon>
        <taxon>BOP clade</taxon>
        <taxon>Oryzoideae</taxon>
        <taxon>Oryzeae</taxon>
        <taxon>Oryzinae</taxon>
        <taxon>Oryza</taxon>
    </lineage>
</organism>
<dbReference type="AlphaFoldDB" id="A0A0E0HF79"/>
<evidence type="ECO:0000313" key="9">
    <source>
        <dbReference type="EnsemblPlants" id="ONIVA05G19200.1"/>
    </source>
</evidence>
<feature type="transmembrane region" description="Helical" evidence="8">
    <location>
        <begin position="163"/>
        <end position="184"/>
    </location>
</feature>
<evidence type="ECO:0000256" key="8">
    <source>
        <dbReference type="SAM" id="Phobius"/>
    </source>
</evidence>
<dbReference type="Gramene" id="ONIVA05G19200.1">
    <property type="protein sequence ID" value="ONIVA05G19200.1"/>
    <property type="gene ID" value="ONIVA05G19200"/>
</dbReference>
<evidence type="ECO:0000256" key="1">
    <source>
        <dbReference type="ARBA" id="ARBA00004141"/>
    </source>
</evidence>
<dbReference type="InterPro" id="IPR037185">
    <property type="entry name" value="EmrE-like"/>
</dbReference>
<dbReference type="HOGENOM" id="CLU_026816_0_0_1"/>
<dbReference type="eggNOG" id="KOG2766">
    <property type="taxonomic scope" value="Eukaryota"/>
</dbReference>
<feature type="transmembrane region" description="Helical" evidence="8">
    <location>
        <begin position="623"/>
        <end position="642"/>
    </location>
</feature>
<keyword evidence="4 8" id="KW-0812">Transmembrane</keyword>
<evidence type="ECO:0000256" key="6">
    <source>
        <dbReference type="ARBA" id="ARBA00023136"/>
    </source>
</evidence>
<comment type="subcellular location">
    <subcellularLocation>
        <location evidence="1">Membrane</location>
        <topology evidence="1">Multi-pass membrane protein</topology>
    </subcellularLocation>
</comment>
<dbReference type="InterPro" id="IPR052221">
    <property type="entry name" value="SLC35F_Transporter"/>
</dbReference>
<feature type="region of interest" description="Disordered" evidence="7">
    <location>
        <begin position="323"/>
        <end position="348"/>
    </location>
</feature>
<reference evidence="9" key="2">
    <citation type="submission" date="2018-04" db="EMBL/GenBank/DDBJ databases">
        <title>OnivRS2 (Oryza nivara Reference Sequence Version 2).</title>
        <authorList>
            <person name="Zhang J."/>
            <person name="Kudrna D."/>
            <person name="Lee S."/>
            <person name="Talag J."/>
            <person name="Rajasekar S."/>
            <person name="Welchert J."/>
            <person name="Hsing Y.-I."/>
            <person name="Wing R.A."/>
        </authorList>
    </citation>
    <scope>NUCLEOTIDE SEQUENCE [LARGE SCALE GENOMIC DNA]</scope>
    <source>
        <strain evidence="9">SL10</strain>
    </source>
</reference>
<reference evidence="9" key="1">
    <citation type="submission" date="2015-04" db="UniProtKB">
        <authorList>
            <consortium name="EnsemblPlants"/>
        </authorList>
    </citation>
    <scope>IDENTIFICATION</scope>
    <source>
        <strain evidence="9">SL10</strain>
    </source>
</reference>
<keyword evidence="10" id="KW-1185">Reference proteome</keyword>
<protein>
    <submittedName>
        <fullName evidence="9">Uncharacterized protein</fullName>
    </submittedName>
</protein>
<dbReference type="Pfam" id="PF06027">
    <property type="entry name" value="SLC35F"/>
    <property type="match status" value="2"/>
</dbReference>
<feature type="transmembrane region" description="Helical" evidence="8">
    <location>
        <begin position="580"/>
        <end position="603"/>
    </location>
</feature>
<evidence type="ECO:0000313" key="10">
    <source>
        <dbReference type="Proteomes" id="UP000006591"/>
    </source>
</evidence>
<evidence type="ECO:0000256" key="3">
    <source>
        <dbReference type="ARBA" id="ARBA00022448"/>
    </source>
</evidence>
<dbReference type="Proteomes" id="UP000006591">
    <property type="component" value="Chromosome 5"/>
</dbReference>
<feature type="transmembrane region" description="Helical" evidence="8">
    <location>
        <begin position="101"/>
        <end position="125"/>
    </location>
</feature>
<dbReference type="STRING" id="4536.A0A0E0HF79"/>
<dbReference type="OMA" id="VSIIQMY"/>
<sequence>MVLTIMEAKGKDAWGLLLVLLLGQLVAFSMAVSSFTSSLIATLGVDAPLTQSFFAYLLLTLVYVPILLKRRQKLQIPWYWYLALAFIDVQGNYLVVKAYQYSYITSVTLLDCWTVVWVVILTWYALGTRYSFWQFVGAGTCVAGLALVLLSDSKSADAQDPSKIPLLGDALVIAGTIFFAFSNVGEEYCVKKKDRVEFVAMFALFGLLVSIIQMYPFNKAQFTTLLLCLFAGFAVALFMFYSITPFVLKMSGSTLFNLSLLTSDMWAVAIRVLFYHQQINWLYYIAFAVVAIGLIIYSLNDHSSDSGTRTTASTEAAAQYQQLPGEDNSTGIGSNDSQERKQEEETTTPWHLEKLGFSPSIVERFLWPLLAGIFFDPALDTLSRLALRDNELPRPASAPSPDSVRLNSCTAAIGQSSVPLDTGDAKPHPAPQRLGKGIINNMFLDTSVAPSSVAAGKVLVSFSLVGSFAGRSDADLAGEVVSELGGWFGAREVASWTHLTTYCIGFARPDQMPPTGRDPRVRRRTVRVRRPLRAEKIRRSRKAIIPEGVLHHFLPPLKARERCSSKKNGQRLMKNKSAPWSMMFLVFLGQLVSFSMAMPWYWYLALAFIDVQGNCLAIKAYHYSYITSVNLLNCWTITWVMILTRFALGTRYSLWQFVGAGTCMTGLALVLLSDSNYSDVQDESKRPLLGDALIIVATFCFAFSNVGEEYCVKNKDRIEFVAMLGIFGMLIGLFIGFAVASLVFSSIAPFVLKMSGATMFNLSLLTTDVWAVAIRVFLYHQQVNWLYYLAFAVVAIGLIIYSINESSDDETAASTMETETQYDYEQLLCE</sequence>
<feature type="transmembrane region" description="Helical" evidence="8">
    <location>
        <begin position="78"/>
        <end position="95"/>
    </location>
</feature>
<feature type="transmembrane region" description="Helical" evidence="8">
    <location>
        <begin position="281"/>
        <end position="299"/>
    </location>
</feature>
<keyword evidence="6 8" id="KW-0472">Membrane</keyword>
<keyword evidence="3" id="KW-0813">Transport</keyword>
<keyword evidence="5 8" id="KW-1133">Transmembrane helix</keyword>
<feature type="transmembrane region" description="Helical" evidence="8">
    <location>
        <begin position="785"/>
        <end position="803"/>
    </location>
</feature>
<feature type="transmembrane region" description="Helical" evidence="8">
    <location>
        <begin position="724"/>
        <end position="752"/>
    </location>
</feature>
<dbReference type="InterPro" id="IPR009262">
    <property type="entry name" value="SLC35_F1/F2/F6"/>
</dbReference>
<comment type="similarity">
    <text evidence="2">Belongs to the SLC35F solute transporter family.</text>
</comment>
<feature type="transmembrane region" description="Helical" evidence="8">
    <location>
        <begin position="692"/>
        <end position="712"/>
    </location>
</feature>
<feature type="transmembrane region" description="Helical" evidence="8">
    <location>
        <begin position="48"/>
        <end position="66"/>
    </location>
</feature>
<feature type="transmembrane region" description="Helical" evidence="8">
    <location>
        <begin position="255"/>
        <end position="275"/>
    </location>
</feature>
<dbReference type="EnsemblPlants" id="ONIVA05G19200.1">
    <property type="protein sequence ID" value="ONIVA05G19200.1"/>
    <property type="gene ID" value="ONIVA05G19200"/>
</dbReference>
<dbReference type="SUPFAM" id="SSF103481">
    <property type="entry name" value="Multidrug resistance efflux transporter EmrE"/>
    <property type="match status" value="2"/>
</dbReference>